<name>A0A6S7IZZ0_PARCT</name>
<evidence type="ECO:0000313" key="3">
    <source>
        <dbReference type="Proteomes" id="UP001152795"/>
    </source>
</evidence>
<dbReference type="GO" id="GO:0003824">
    <property type="term" value="F:catalytic activity"/>
    <property type="evidence" value="ECO:0007669"/>
    <property type="project" value="InterPro"/>
</dbReference>
<dbReference type="PANTHER" id="PTHR47510:SF3">
    <property type="entry name" value="ENDO_EXONUCLEASE_PHOSPHATASE DOMAIN-CONTAINING PROTEIN"/>
    <property type="match status" value="1"/>
</dbReference>
<sequence>MAYSFKLTTIYTCSYGSCYQETLLSIQVPGSKYFRCLSFNAQSTTKLPDGTYNDAHSHYPSLCSDLPSGLRITQWNLRSLAPRINNTKLDEIKLILQDPGSETHILGVTESWLDESIDDTCIKINGYTHERSNRSSKTIPIDKHHAGGIIVYIKEDIPYFRRNDFESINVESIWLQLCPPNSPAHLICVAYRCPEYTISQWIENFEMQLNNAYVEGHQLTIMGDFNIDVSKNTSDSQCWLESMDDLHLHQIATESTRVTENTSTLLDHVFTSVPHKIRSVKVPRIGISDHYPTCVVFKDSFEKRVKKQQQPDWMTYEIIQCMAQRDPFKSINEMVNYKTYRNRCVSLIRDAKTTYYKTCVEDHKGDSKKLWQYLRDIIPTNLKTAPSSLRNNSNNSSISDPEDMCEHFNNFFSTIVNQYVAVQQFSSNFDKLSEMVNSRINSDDAFSIPQLTEEEVCSYLRNLDTHKATGLDGLSHKILKMSTYLIAPSLTKIFNKSLSSGMFPTKWKTSKITPIYKSGAKCDVNNYRPIAILCAVSKVLERHIHNHLYQFLVSHNYYIMPNLVFEEITRVKQRYANLWICGHPTWRAAS</sequence>
<dbReference type="AlphaFoldDB" id="A0A6S7IZZ0"/>
<organism evidence="2 3">
    <name type="scientific">Paramuricea clavata</name>
    <name type="common">Red gorgonian</name>
    <name type="synonym">Violescent sea-whip</name>
    <dbReference type="NCBI Taxonomy" id="317549"/>
    <lineage>
        <taxon>Eukaryota</taxon>
        <taxon>Metazoa</taxon>
        <taxon>Cnidaria</taxon>
        <taxon>Anthozoa</taxon>
        <taxon>Octocorallia</taxon>
        <taxon>Malacalcyonacea</taxon>
        <taxon>Plexauridae</taxon>
        <taxon>Paramuricea</taxon>
    </lineage>
</organism>
<dbReference type="SUPFAM" id="SSF56219">
    <property type="entry name" value="DNase I-like"/>
    <property type="match status" value="1"/>
</dbReference>
<reference evidence="2" key="1">
    <citation type="submission" date="2020-04" db="EMBL/GenBank/DDBJ databases">
        <authorList>
            <person name="Alioto T."/>
            <person name="Alioto T."/>
            <person name="Gomez Garrido J."/>
        </authorList>
    </citation>
    <scope>NUCLEOTIDE SEQUENCE</scope>
    <source>
        <strain evidence="2">A484AB</strain>
    </source>
</reference>
<proteinExistence type="predicted"/>
<dbReference type="InterPro" id="IPR036691">
    <property type="entry name" value="Endo/exonu/phosph_ase_sf"/>
</dbReference>
<dbReference type="Proteomes" id="UP001152795">
    <property type="component" value="Unassembled WGS sequence"/>
</dbReference>
<evidence type="ECO:0000313" key="2">
    <source>
        <dbReference type="EMBL" id="CAB4010911.1"/>
    </source>
</evidence>
<keyword evidence="3" id="KW-1185">Reference proteome</keyword>
<comment type="caution">
    <text evidence="2">The sequence shown here is derived from an EMBL/GenBank/DDBJ whole genome shotgun (WGS) entry which is preliminary data.</text>
</comment>
<feature type="domain" description="Endonuclease/exonuclease/phosphatase" evidence="1">
    <location>
        <begin position="74"/>
        <end position="290"/>
    </location>
</feature>
<evidence type="ECO:0000259" key="1">
    <source>
        <dbReference type="Pfam" id="PF03372"/>
    </source>
</evidence>
<protein>
    <recommendedName>
        <fullName evidence="1">Endonuclease/exonuclease/phosphatase domain-containing protein</fullName>
    </recommendedName>
</protein>
<dbReference type="PANTHER" id="PTHR47510">
    <property type="entry name" value="REVERSE TRANSCRIPTASE DOMAIN-CONTAINING PROTEIN"/>
    <property type="match status" value="1"/>
</dbReference>
<dbReference type="EMBL" id="CACRXK020006955">
    <property type="protein sequence ID" value="CAB4010911.1"/>
    <property type="molecule type" value="Genomic_DNA"/>
</dbReference>
<gene>
    <name evidence="2" type="ORF">PACLA_8A028700</name>
</gene>
<dbReference type="InterPro" id="IPR005135">
    <property type="entry name" value="Endo/exonuclease/phosphatase"/>
</dbReference>
<dbReference type="Gene3D" id="3.60.10.10">
    <property type="entry name" value="Endonuclease/exonuclease/phosphatase"/>
    <property type="match status" value="1"/>
</dbReference>
<accession>A0A6S7IZZ0</accession>
<dbReference type="Pfam" id="PF03372">
    <property type="entry name" value="Exo_endo_phos"/>
    <property type="match status" value="1"/>
</dbReference>
<dbReference type="OrthoDB" id="6494786at2759"/>